<proteinExistence type="predicted"/>
<dbReference type="EMBL" id="JBIRWE010000001">
    <property type="protein sequence ID" value="MFI1963175.1"/>
    <property type="molecule type" value="Genomic_DNA"/>
</dbReference>
<evidence type="ECO:0000313" key="2">
    <source>
        <dbReference type="Proteomes" id="UP001611548"/>
    </source>
</evidence>
<dbReference type="Proteomes" id="UP001611548">
    <property type="component" value="Unassembled WGS sequence"/>
</dbReference>
<organism evidence="1 2">
    <name type="scientific">Streptomyces pathocidini</name>
    <dbReference type="NCBI Taxonomy" id="1650571"/>
    <lineage>
        <taxon>Bacteria</taxon>
        <taxon>Bacillati</taxon>
        <taxon>Actinomycetota</taxon>
        <taxon>Actinomycetes</taxon>
        <taxon>Kitasatosporales</taxon>
        <taxon>Streptomycetaceae</taxon>
        <taxon>Streptomyces</taxon>
    </lineage>
</organism>
<keyword evidence="2" id="KW-1185">Reference proteome</keyword>
<protein>
    <submittedName>
        <fullName evidence="1">Uncharacterized protein</fullName>
    </submittedName>
</protein>
<dbReference type="RefSeq" id="WP_398718050.1">
    <property type="nucleotide sequence ID" value="NZ_JBIRWE010000001.1"/>
</dbReference>
<gene>
    <name evidence="1" type="ORF">ACH429_03390</name>
</gene>
<comment type="caution">
    <text evidence="1">The sequence shown here is derived from an EMBL/GenBank/DDBJ whole genome shotgun (WGS) entry which is preliminary data.</text>
</comment>
<sequence>MADPNVAAGGEQQVTGGGFAPGEIVLVAIDDDTRYEAVADREGRITRRFPVYDTAAPGAHTVDLTVAKGGRSARATFSVQAPGS</sequence>
<reference evidence="1 2" key="1">
    <citation type="submission" date="2024-10" db="EMBL/GenBank/DDBJ databases">
        <title>The Natural Products Discovery Center: Release of the First 8490 Sequenced Strains for Exploring Actinobacteria Biosynthetic Diversity.</title>
        <authorList>
            <person name="Kalkreuter E."/>
            <person name="Kautsar S.A."/>
            <person name="Yang D."/>
            <person name="Bader C.D."/>
            <person name="Teijaro C.N."/>
            <person name="Fluegel L."/>
            <person name="Davis C.M."/>
            <person name="Simpson J.R."/>
            <person name="Lauterbach L."/>
            <person name="Steele A.D."/>
            <person name="Gui C."/>
            <person name="Meng S."/>
            <person name="Li G."/>
            <person name="Viehrig K."/>
            <person name="Ye F."/>
            <person name="Su P."/>
            <person name="Kiefer A.F."/>
            <person name="Nichols A."/>
            <person name="Cepeda A.J."/>
            <person name="Yan W."/>
            <person name="Fan B."/>
            <person name="Jiang Y."/>
            <person name="Adhikari A."/>
            <person name="Zheng C.-J."/>
            <person name="Schuster L."/>
            <person name="Cowan T.M."/>
            <person name="Smanski M.J."/>
            <person name="Chevrette M.G."/>
            <person name="De Carvalho L.P.S."/>
            <person name="Shen B."/>
        </authorList>
    </citation>
    <scope>NUCLEOTIDE SEQUENCE [LARGE SCALE GENOMIC DNA]</scope>
    <source>
        <strain evidence="1 2">NPDC020327</strain>
    </source>
</reference>
<evidence type="ECO:0000313" key="1">
    <source>
        <dbReference type="EMBL" id="MFI1963175.1"/>
    </source>
</evidence>
<accession>A0ABW7UKJ3</accession>
<name>A0ABW7UKJ3_9ACTN</name>